<keyword evidence="11" id="KW-1185">Reference proteome</keyword>
<feature type="domain" description="G-protein coupled receptors family 1 profile" evidence="9">
    <location>
        <begin position="38"/>
        <end position="297"/>
    </location>
</feature>
<accession>A0A913XLL5</accession>
<dbReference type="EnsemblMetazoa" id="XM_021050679.1">
    <property type="protein sequence ID" value="XP_020906338.1"/>
    <property type="gene ID" value="LOC110244472"/>
</dbReference>
<evidence type="ECO:0000256" key="2">
    <source>
        <dbReference type="ARBA" id="ARBA00022692"/>
    </source>
</evidence>
<dbReference type="Proteomes" id="UP000887567">
    <property type="component" value="Unplaced"/>
</dbReference>
<dbReference type="GO" id="GO:0004930">
    <property type="term" value="F:G protein-coupled receptor activity"/>
    <property type="evidence" value="ECO:0007669"/>
    <property type="project" value="UniProtKB-KW"/>
</dbReference>
<dbReference type="Gene3D" id="1.20.1070.10">
    <property type="entry name" value="Rhodopsin 7-helix transmembrane proteins"/>
    <property type="match status" value="1"/>
</dbReference>
<feature type="transmembrane region" description="Helical" evidence="8">
    <location>
        <begin position="138"/>
        <end position="159"/>
    </location>
</feature>
<dbReference type="GeneID" id="110244472"/>
<dbReference type="PRINTS" id="PR00237">
    <property type="entry name" value="GPCRRHODOPSN"/>
</dbReference>
<proteinExistence type="predicted"/>
<evidence type="ECO:0000256" key="6">
    <source>
        <dbReference type="ARBA" id="ARBA00023170"/>
    </source>
</evidence>
<dbReference type="SUPFAM" id="SSF81321">
    <property type="entry name" value="Family A G protein-coupled receptor-like"/>
    <property type="match status" value="1"/>
</dbReference>
<evidence type="ECO:0000256" key="5">
    <source>
        <dbReference type="ARBA" id="ARBA00023136"/>
    </source>
</evidence>
<dbReference type="RefSeq" id="XP_020906338.1">
    <property type="nucleotide sequence ID" value="XM_021050679.1"/>
</dbReference>
<feature type="transmembrane region" description="Helical" evidence="8">
    <location>
        <begin position="232"/>
        <end position="251"/>
    </location>
</feature>
<evidence type="ECO:0000259" key="9">
    <source>
        <dbReference type="PROSITE" id="PS50262"/>
    </source>
</evidence>
<keyword evidence="3 8" id="KW-1133">Transmembrane helix</keyword>
<dbReference type="GO" id="GO:0005886">
    <property type="term" value="C:plasma membrane"/>
    <property type="evidence" value="ECO:0007669"/>
    <property type="project" value="TreeGrafter"/>
</dbReference>
<name>A0A913XLL5_EXADI</name>
<keyword evidence="5 8" id="KW-0472">Membrane</keyword>
<evidence type="ECO:0000313" key="10">
    <source>
        <dbReference type="EnsemblMetazoa" id="XP_020906338.1"/>
    </source>
</evidence>
<dbReference type="KEGG" id="epa:110244472"/>
<keyword evidence="7" id="KW-0807">Transducer</keyword>
<feature type="transmembrane region" description="Helical" evidence="8">
    <location>
        <begin position="28"/>
        <end position="47"/>
    </location>
</feature>
<dbReference type="PANTHER" id="PTHR45695">
    <property type="entry name" value="LEUCOKININ RECEPTOR-RELATED"/>
    <property type="match status" value="1"/>
</dbReference>
<keyword evidence="2 8" id="KW-0812">Transmembrane</keyword>
<dbReference type="Pfam" id="PF00001">
    <property type="entry name" value="7tm_1"/>
    <property type="match status" value="1"/>
</dbReference>
<feature type="transmembrane region" description="Helical" evidence="8">
    <location>
        <begin position="193"/>
        <end position="211"/>
    </location>
</feature>
<reference evidence="10" key="1">
    <citation type="submission" date="2022-11" db="UniProtKB">
        <authorList>
            <consortium name="EnsemblMetazoa"/>
        </authorList>
    </citation>
    <scope>IDENTIFICATION</scope>
</reference>
<comment type="subcellular location">
    <subcellularLocation>
        <location evidence="1">Membrane</location>
        <topology evidence="1">Multi-pass membrane protein</topology>
    </subcellularLocation>
</comment>
<feature type="transmembrane region" description="Helical" evidence="8">
    <location>
        <begin position="280"/>
        <end position="300"/>
    </location>
</feature>
<dbReference type="CDD" id="cd00637">
    <property type="entry name" value="7tm_classA_rhodopsin-like"/>
    <property type="match status" value="1"/>
</dbReference>
<dbReference type="OMA" id="IMSAVRM"/>
<dbReference type="InterPro" id="IPR017452">
    <property type="entry name" value="GPCR_Rhodpsn_7TM"/>
</dbReference>
<evidence type="ECO:0000256" key="4">
    <source>
        <dbReference type="ARBA" id="ARBA00023040"/>
    </source>
</evidence>
<keyword evidence="6" id="KW-0675">Receptor</keyword>
<dbReference type="AlphaFoldDB" id="A0A913XLL5"/>
<dbReference type="PROSITE" id="PS50262">
    <property type="entry name" value="G_PROTEIN_RECEP_F1_2"/>
    <property type="match status" value="1"/>
</dbReference>
<evidence type="ECO:0000313" key="11">
    <source>
        <dbReference type="Proteomes" id="UP000887567"/>
    </source>
</evidence>
<protein>
    <recommendedName>
        <fullName evidence="9">G-protein coupled receptors family 1 profile domain-containing protein</fullName>
    </recommendedName>
</protein>
<dbReference type="PANTHER" id="PTHR45695:SF9">
    <property type="entry name" value="LEUCOKININ RECEPTOR"/>
    <property type="match status" value="1"/>
</dbReference>
<organism evidence="10 11">
    <name type="scientific">Exaiptasia diaphana</name>
    <name type="common">Tropical sea anemone</name>
    <name type="synonym">Aiptasia pulchella</name>
    <dbReference type="NCBI Taxonomy" id="2652724"/>
    <lineage>
        <taxon>Eukaryota</taxon>
        <taxon>Metazoa</taxon>
        <taxon>Cnidaria</taxon>
        <taxon>Anthozoa</taxon>
        <taxon>Hexacorallia</taxon>
        <taxon>Actiniaria</taxon>
        <taxon>Aiptasiidae</taxon>
        <taxon>Exaiptasia</taxon>
    </lineage>
</organism>
<keyword evidence="4" id="KW-0297">G-protein coupled receptor</keyword>
<dbReference type="OrthoDB" id="10651916at2759"/>
<evidence type="ECO:0000256" key="7">
    <source>
        <dbReference type="ARBA" id="ARBA00023224"/>
    </source>
</evidence>
<evidence type="ECO:0000256" key="8">
    <source>
        <dbReference type="SAM" id="Phobius"/>
    </source>
</evidence>
<evidence type="ECO:0000256" key="1">
    <source>
        <dbReference type="ARBA" id="ARBA00004141"/>
    </source>
</evidence>
<evidence type="ECO:0000256" key="3">
    <source>
        <dbReference type="ARBA" id="ARBA00022989"/>
    </source>
</evidence>
<sequence>MNDTNSTHKTSSCIPNKHVFDYGKDTSFMFFGGLGVIGNIFIIILAVKYTKRKNLHYLIINMAVSDILIAVLYTTETSIIFIPSKTPEVLAIIVCKSVDFVKNTAELLTLTTLLIISIERYRATKVVIGKKTSSKLKLVCIAWLVSMALSGFNLVFGYATQSAPGLPFRCSHTLSNAEKVFDGFYFLKSMSLVFLYISVFIISVVTSVRLSNSNAIQENLSDEQRRRRARRIMSAVRMVLCSLLVYSICYLPDFVEDSIKSIDPSITYGLSEECKDLQFFLMHILKVLNSSLSPLIYLVFLQDFRRAAKTFIWATRPNDSSQDNNNI</sequence>
<dbReference type="InterPro" id="IPR000276">
    <property type="entry name" value="GPCR_Rhodpsn"/>
</dbReference>